<dbReference type="PANTHER" id="PTHR10127">
    <property type="entry name" value="DISCOIDIN, CUB, EGF, LAMININ , AND ZINC METALLOPROTEASE DOMAIN CONTAINING"/>
    <property type="match status" value="1"/>
</dbReference>
<dbReference type="SMART" id="SM00209">
    <property type="entry name" value="TSP1"/>
    <property type="match status" value="1"/>
</dbReference>
<organism evidence="14">
    <name type="scientific">Brugia malayi</name>
    <name type="common">Filarial nematode worm</name>
    <dbReference type="NCBI Taxonomy" id="6279"/>
    <lineage>
        <taxon>Eukaryota</taxon>
        <taxon>Metazoa</taxon>
        <taxon>Ecdysozoa</taxon>
        <taxon>Nematoda</taxon>
        <taxon>Chromadorea</taxon>
        <taxon>Rhabditida</taxon>
        <taxon>Spirurina</taxon>
        <taxon>Spiruromorpha</taxon>
        <taxon>Filarioidea</taxon>
        <taxon>Onchocercidae</taxon>
        <taxon>Brugia</taxon>
    </lineage>
</organism>
<evidence type="ECO:0000259" key="13">
    <source>
        <dbReference type="PROSITE" id="PS51864"/>
    </source>
</evidence>
<keyword evidence="8" id="KW-0325">Glycoprotein</keyword>
<dbReference type="CDD" id="cd04280">
    <property type="entry name" value="ZnMc_astacin_like"/>
    <property type="match status" value="1"/>
</dbReference>
<evidence type="ECO:0000256" key="10">
    <source>
        <dbReference type="PROSITE-ProRule" id="PRU01211"/>
    </source>
</evidence>
<dbReference type="SUPFAM" id="SSF82895">
    <property type="entry name" value="TSP-1 type 1 repeat"/>
    <property type="match status" value="1"/>
</dbReference>
<dbReference type="Gene3D" id="2.20.100.10">
    <property type="entry name" value="Thrombospondin type-1 (TSP1) repeat"/>
    <property type="match status" value="1"/>
</dbReference>
<dbReference type="GO" id="GO:0008270">
    <property type="term" value="F:zinc ion binding"/>
    <property type="evidence" value="ECO:0007669"/>
    <property type="project" value="UniProtKB-UniRule"/>
</dbReference>
<evidence type="ECO:0000313" key="14">
    <source>
        <dbReference type="EMBL" id="VIO95347.1"/>
    </source>
</evidence>
<dbReference type="InterPro" id="IPR000742">
    <property type="entry name" value="EGF"/>
</dbReference>
<evidence type="ECO:0000256" key="7">
    <source>
        <dbReference type="ARBA" id="ARBA00023157"/>
    </source>
</evidence>
<dbReference type="Pfam" id="PF00090">
    <property type="entry name" value="TSP_1"/>
    <property type="match status" value="1"/>
</dbReference>
<feature type="active site" evidence="10">
    <location>
        <position position="187"/>
    </location>
</feature>
<evidence type="ECO:0000256" key="8">
    <source>
        <dbReference type="ARBA" id="ARBA00023180"/>
    </source>
</evidence>
<feature type="domain" description="Peptidase M12A" evidence="13">
    <location>
        <begin position="97"/>
        <end position="290"/>
    </location>
</feature>
<dbReference type="PANTHER" id="PTHR10127:SF849">
    <property type="entry name" value="ZINC METALLOPROTEINASE NAS-36"/>
    <property type="match status" value="1"/>
</dbReference>
<keyword evidence="2 10" id="KW-0645">Protease</keyword>
<dbReference type="InterPro" id="IPR000859">
    <property type="entry name" value="CUB_dom"/>
</dbReference>
<dbReference type="KEGG" id="bmy:BM_BM2394"/>
<dbReference type="InterPro" id="IPR001506">
    <property type="entry name" value="Peptidase_M12A"/>
</dbReference>
<evidence type="ECO:0000256" key="4">
    <source>
        <dbReference type="ARBA" id="ARBA00022801"/>
    </source>
</evidence>
<keyword evidence="4 10" id="KW-0378">Hydrolase</keyword>
<dbReference type="CDD" id="cd00041">
    <property type="entry name" value="CUB"/>
    <property type="match status" value="1"/>
</dbReference>
<dbReference type="FunFam" id="3.40.390.10:FF:000028">
    <property type="entry name" value="Zinc metalloproteinase"/>
    <property type="match status" value="1"/>
</dbReference>
<dbReference type="PRINTS" id="PR00480">
    <property type="entry name" value="ASTACIN"/>
</dbReference>
<dbReference type="InterPro" id="IPR034035">
    <property type="entry name" value="Astacin-like_dom"/>
</dbReference>
<dbReference type="SUPFAM" id="SSF55486">
    <property type="entry name" value="Metalloproteases ('zincins'), catalytic domain"/>
    <property type="match status" value="1"/>
</dbReference>
<evidence type="ECO:0000256" key="1">
    <source>
        <dbReference type="ARBA" id="ARBA00022536"/>
    </source>
</evidence>
<dbReference type="EMBL" id="CAAKNF010000194">
    <property type="protein sequence ID" value="VIO95347.1"/>
    <property type="molecule type" value="Genomic_DNA"/>
</dbReference>
<dbReference type="SMR" id="A0A4E9FEU6"/>
<dbReference type="PROSITE" id="PS01180">
    <property type="entry name" value="CUB"/>
    <property type="match status" value="1"/>
</dbReference>
<accession>A0A5S6PHL7</accession>
<dbReference type="InterPro" id="IPR036383">
    <property type="entry name" value="TSP1_rpt_sf"/>
</dbReference>
<dbReference type="GO" id="GO:0006508">
    <property type="term" value="P:proteolysis"/>
    <property type="evidence" value="ECO:0007669"/>
    <property type="project" value="UniProtKB-KW"/>
</dbReference>
<dbReference type="SMART" id="SM00042">
    <property type="entry name" value="CUB"/>
    <property type="match status" value="1"/>
</dbReference>
<dbReference type="SMART" id="SM00235">
    <property type="entry name" value="ZnMc"/>
    <property type="match status" value="1"/>
</dbReference>
<feature type="binding site" evidence="10">
    <location>
        <position position="196"/>
    </location>
    <ligand>
        <name>Zn(2+)</name>
        <dbReference type="ChEBI" id="CHEBI:29105"/>
        <note>catalytic</note>
    </ligand>
</feature>
<comment type="caution">
    <text evidence="9">Lacks conserved residue(s) required for the propagation of feature annotation.</text>
</comment>
<evidence type="ECO:0000256" key="2">
    <source>
        <dbReference type="ARBA" id="ARBA00022670"/>
    </source>
</evidence>
<feature type="binding site" evidence="10">
    <location>
        <position position="186"/>
    </location>
    <ligand>
        <name>Zn(2+)</name>
        <dbReference type="ChEBI" id="CHEBI:29105"/>
        <note>catalytic</note>
    </ligand>
</feature>
<keyword evidence="3 10" id="KW-0479">Metal-binding</keyword>
<dbReference type="Pfam" id="PF01400">
    <property type="entry name" value="Astacin"/>
    <property type="match status" value="1"/>
</dbReference>
<keyword evidence="15" id="KW-1185">Reference proteome</keyword>
<dbReference type="OrthoDB" id="291007at2759"/>
<gene>
    <name evidence="14 16" type="primary">Bma-nas-36</name>
    <name evidence="14" type="ORF">BM_BM2394</name>
</gene>
<dbReference type="PROSITE" id="PS50092">
    <property type="entry name" value="TSP1"/>
    <property type="match status" value="1"/>
</dbReference>
<proteinExistence type="predicted"/>
<evidence type="ECO:0000256" key="3">
    <source>
        <dbReference type="ARBA" id="ARBA00022723"/>
    </source>
</evidence>
<evidence type="ECO:0000256" key="9">
    <source>
        <dbReference type="PROSITE-ProRule" id="PRU00059"/>
    </source>
</evidence>
<evidence type="ECO:0000256" key="11">
    <source>
        <dbReference type="RuleBase" id="RU361183"/>
    </source>
</evidence>
<dbReference type="PROSITE" id="PS51864">
    <property type="entry name" value="ASTACIN"/>
    <property type="match status" value="1"/>
</dbReference>
<dbReference type="GeneID" id="6096396"/>
<evidence type="ECO:0000313" key="16">
    <source>
        <dbReference type="WBParaSite" id="Bm2394.1"/>
    </source>
</evidence>
<name>A0A4E9FEU6_BRUMA</name>
<protein>
    <recommendedName>
        <fullName evidence="11">Metalloendopeptidase</fullName>
        <ecNumber evidence="11">3.4.24.-</ecNumber>
    </recommendedName>
</protein>
<dbReference type="InterPro" id="IPR000884">
    <property type="entry name" value="TSP1_rpt"/>
</dbReference>
<dbReference type="InterPro" id="IPR024079">
    <property type="entry name" value="MetalloPept_cat_dom_sf"/>
</dbReference>
<dbReference type="EC" id="3.4.24.-" evidence="11"/>
<keyword evidence="7" id="KW-1015">Disulfide bond</keyword>
<dbReference type="Gene3D" id="2.60.120.290">
    <property type="entry name" value="Spermadhesin, CUB domain"/>
    <property type="match status" value="1"/>
</dbReference>
<feature type="binding site" evidence="10">
    <location>
        <position position="190"/>
    </location>
    <ligand>
        <name>Zn(2+)</name>
        <dbReference type="ChEBI" id="CHEBI:29105"/>
        <note>catalytic</note>
    </ligand>
</feature>
<reference evidence="14" key="2">
    <citation type="submission" date="2019-04" db="EMBL/GenBank/DDBJ databases">
        <authorList>
            <person name="Howe K."/>
            <person name="Paulini M."/>
            <person name="Williams G."/>
        </authorList>
    </citation>
    <scope>NUCLEOTIDE SEQUENCE [LARGE SCALE GENOMIC DNA]</scope>
    <source>
        <strain evidence="14">FR3</strain>
    </source>
</reference>
<dbReference type="WBParaSite" id="Bm2394.1">
    <property type="protein sequence ID" value="Bm2394.1"/>
    <property type="gene ID" value="WBGene00222655"/>
</dbReference>
<reference evidence="15" key="1">
    <citation type="journal article" date="2007" name="Science">
        <title>Draft genome of the filarial nematode parasite Brugia malayi.</title>
        <authorList>
            <person name="Ghedin E."/>
            <person name="Wang S."/>
            <person name="Spiro D."/>
            <person name="Caler E."/>
            <person name="Zhao Q."/>
            <person name="Crabtree J."/>
            <person name="Allen J.E."/>
            <person name="Delcher A.L."/>
            <person name="Guiliano D.B."/>
            <person name="Miranda-Saavedra D."/>
            <person name="Angiuoli S.V."/>
            <person name="Creasy T."/>
            <person name="Amedeo P."/>
            <person name="Haas B."/>
            <person name="El-Sayed N.M."/>
            <person name="Wortman J.R."/>
            <person name="Feldblyum T."/>
            <person name="Tallon L."/>
            <person name="Schatz M."/>
            <person name="Shumway M."/>
            <person name="Koo H."/>
            <person name="Salzberg S.L."/>
            <person name="Schobel S."/>
            <person name="Pertea M."/>
            <person name="Pop M."/>
            <person name="White O."/>
            <person name="Barton G.J."/>
            <person name="Carlow C.K."/>
            <person name="Crawford M.J."/>
            <person name="Daub J."/>
            <person name="Dimmic M.W."/>
            <person name="Estes C.F."/>
            <person name="Foster J.M."/>
            <person name="Ganatra M."/>
            <person name="Gregory W.F."/>
            <person name="Johnson N.M."/>
            <person name="Jin J."/>
            <person name="Komuniecki R."/>
            <person name="Korf I."/>
            <person name="Kumar S."/>
            <person name="Laney S."/>
            <person name="Li B.W."/>
            <person name="Li W."/>
            <person name="Lindblom T.H."/>
            <person name="Lustigman S."/>
            <person name="Ma D."/>
            <person name="Maina C.V."/>
            <person name="Martin D.M."/>
            <person name="McCarter J.P."/>
            <person name="McReynolds L."/>
            <person name="Mitreva M."/>
            <person name="Nutman T.B."/>
            <person name="Parkinson J."/>
            <person name="Peregrin-Alvarez J.M."/>
            <person name="Poole C."/>
            <person name="Ren Q."/>
            <person name="Saunders L."/>
            <person name="Sluder A.E."/>
            <person name="Smith K."/>
            <person name="Stanke M."/>
            <person name="Unnasch T.R."/>
            <person name="Ware J."/>
            <person name="Wei A.D."/>
            <person name="Weil G."/>
            <person name="Williams D.J."/>
            <person name="Zhang Y."/>
            <person name="Williams S.A."/>
            <person name="Fraser-Liggett C."/>
            <person name="Slatko B."/>
            <person name="Blaxter M.L."/>
            <person name="Scott A.L."/>
        </authorList>
    </citation>
    <scope>NUCLEOTIDE SEQUENCE</scope>
    <source>
        <strain evidence="15">FR3</strain>
    </source>
</reference>
<keyword evidence="5 10" id="KW-0862">Zinc</keyword>
<keyword evidence="1" id="KW-0245">EGF-like domain</keyword>
<dbReference type="PROSITE" id="PS00022">
    <property type="entry name" value="EGF_1"/>
    <property type="match status" value="1"/>
</dbReference>
<evidence type="ECO:0000259" key="12">
    <source>
        <dbReference type="PROSITE" id="PS01180"/>
    </source>
</evidence>
<evidence type="ECO:0000256" key="5">
    <source>
        <dbReference type="ARBA" id="ARBA00022833"/>
    </source>
</evidence>
<keyword evidence="6 10" id="KW-0482">Metalloprotease</keyword>
<dbReference type="Pfam" id="PF00431">
    <property type="entry name" value="CUB"/>
    <property type="match status" value="1"/>
</dbReference>
<dbReference type="Proteomes" id="UP000006672">
    <property type="component" value="Unassembled WGS sequence"/>
</dbReference>
<dbReference type="GO" id="GO:0018996">
    <property type="term" value="P:molting cycle, collagen and cuticulin-based cuticle"/>
    <property type="evidence" value="ECO:0007669"/>
    <property type="project" value="UniProtKB-ARBA"/>
</dbReference>
<feature type="domain" description="CUB" evidence="12">
    <location>
        <begin position="336"/>
        <end position="449"/>
    </location>
</feature>
<accession>A0A4E9FEU6</accession>
<evidence type="ECO:0000313" key="15">
    <source>
        <dbReference type="Proteomes" id="UP000006672"/>
    </source>
</evidence>
<comment type="cofactor">
    <cofactor evidence="10 11">
        <name>Zn(2+)</name>
        <dbReference type="ChEBI" id="CHEBI:29105"/>
    </cofactor>
    <text evidence="10 11">Binds 1 zinc ion per subunit.</text>
</comment>
<dbReference type="PROSITE" id="PS01186">
    <property type="entry name" value="EGF_2"/>
    <property type="match status" value="1"/>
</dbReference>
<dbReference type="CTD" id="6096396"/>
<dbReference type="InterPro" id="IPR035914">
    <property type="entry name" value="Sperma_CUB_dom_sf"/>
</dbReference>
<dbReference type="GO" id="GO:0004222">
    <property type="term" value="F:metalloendopeptidase activity"/>
    <property type="evidence" value="ECO:0007669"/>
    <property type="project" value="UniProtKB-UniRule"/>
</dbReference>
<evidence type="ECO:0000256" key="6">
    <source>
        <dbReference type="ARBA" id="ARBA00023049"/>
    </source>
</evidence>
<sequence>MKEIAHSQAYGNRVFSRDSAVDSKKDVSISAEQPKTISKLTPYLFEGDIFLSTKQAMNILDSLASKNKTNKKGQQRMAHDAPLYLFRGANEKGKRFAAEYDAKWFQFPIKYRFDESLDILHISQILKALEIWQSNTCIKFENDQEASGDYIEFFEGDGCYSMVGRFGGRQGISIGKGCERTGTIIHEVGHTLGLWHEQSRPDAEEYITVVKEYIIPSYISEFLTRSEHEITTFNVPYDLGSVMHYGSTAFSIDQRSKTLLTKDPFYQMTIGQRDSLSFYNIKLINEAYCKGDCKEKNECKNGGYLNPSNCQSCLCPSGFGGSKCEMHASSESNSKCGGTLKAIIDWQYIESPGYPDGYPTNVICNWLIETDKEERIEISFEDNFGIFCSSTCVDYIELKIGNDLANTGYRICCYDKPNDSLVSAKYQAVIIFRATTGEDTGFKLKFRKTMKPAQTTPSLPKTTTTAPHTTIVGNDIWSEWGEWSQCSRSCGACGIKSRLRICKTAQCSGKVQQFLTCNLQACPVDIRCTKVKFKNRLCADGNTCGKPGELLSSCSRPSCCPPFENVDGKCQTDQPLLIPLE</sequence>
<reference evidence="16" key="3">
    <citation type="submission" date="2019-12" db="UniProtKB">
        <authorList>
            <consortium name="WormBaseParasite"/>
        </authorList>
    </citation>
    <scope>IDENTIFICATION</scope>
</reference>
<dbReference type="SUPFAM" id="SSF49854">
    <property type="entry name" value="Spermadhesin, CUB domain"/>
    <property type="match status" value="1"/>
</dbReference>
<dbReference type="AlphaFoldDB" id="A0A4E9FEU6"/>
<dbReference type="Gene3D" id="3.40.390.10">
    <property type="entry name" value="Collagenase (Catalytic Domain)"/>
    <property type="match status" value="1"/>
</dbReference>
<dbReference type="RefSeq" id="XP_001892937.1">
    <property type="nucleotide sequence ID" value="XM_001892902.1"/>
</dbReference>
<dbReference type="InterPro" id="IPR006026">
    <property type="entry name" value="Peptidase_Metallo"/>
</dbReference>